<dbReference type="PANTHER" id="PTHR34573">
    <property type="entry name" value="VKC DOMAIN-CONTAINING PROTEIN"/>
    <property type="match status" value="1"/>
</dbReference>
<keyword evidence="14" id="KW-1185">Reference proteome</keyword>
<evidence type="ECO:0000256" key="10">
    <source>
        <dbReference type="SAM" id="MobiDB-lite"/>
    </source>
</evidence>
<dbReference type="CDD" id="cd12922">
    <property type="entry name" value="VKOR_5"/>
    <property type="match status" value="1"/>
</dbReference>
<keyword evidence="6" id="KW-0560">Oxidoreductase</keyword>
<dbReference type="RefSeq" id="WP_144942595.1">
    <property type="nucleotide sequence ID" value="NZ_BAAARF010000003.1"/>
</dbReference>
<keyword evidence="5 11" id="KW-1133">Transmembrane helix</keyword>
<protein>
    <submittedName>
        <fullName evidence="13">Vitamin K epoxide reductase family protein</fullName>
    </submittedName>
</protein>
<keyword evidence="9" id="KW-0676">Redox-active center</keyword>
<comment type="similarity">
    <text evidence="2">Belongs to the VKOR family.</text>
</comment>
<dbReference type="EMBL" id="JBFBLL010000001">
    <property type="protein sequence ID" value="MEV8156823.1"/>
    <property type="molecule type" value="Genomic_DNA"/>
</dbReference>
<dbReference type="SMART" id="SM00756">
    <property type="entry name" value="VKc"/>
    <property type="match status" value="1"/>
</dbReference>
<comment type="subcellular location">
    <subcellularLocation>
        <location evidence="1">Membrane</location>
        <topology evidence="1">Multi-pass membrane protein</topology>
    </subcellularLocation>
</comment>
<keyword evidence="4" id="KW-0874">Quinone</keyword>
<proteinExistence type="inferred from homology"/>
<evidence type="ECO:0000256" key="7">
    <source>
        <dbReference type="ARBA" id="ARBA00023136"/>
    </source>
</evidence>
<dbReference type="PANTHER" id="PTHR34573:SF1">
    <property type="entry name" value="VITAMIN K EPOXIDE REDUCTASE DOMAIN-CONTAINING PROTEIN"/>
    <property type="match status" value="1"/>
</dbReference>
<dbReference type="Gene3D" id="1.20.1440.130">
    <property type="entry name" value="VKOR domain"/>
    <property type="match status" value="1"/>
</dbReference>
<dbReference type="Proteomes" id="UP001553031">
    <property type="component" value="Unassembled WGS sequence"/>
</dbReference>
<evidence type="ECO:0000313" key="14">
    <source>
        <dbReference type="Proteomes" id="UP001553031"/>
    </source>
</evidence>
<dbReference type="InterPro" id="IPR041714">
    <property type="entry name" value="VKOR_Actinobacteria"/>
</dbReference>
<feature type="transmembrane region" description="Helical" evidence="11">
    <location>
        <begin position="31"/>
        <end position="51"/>
    </location>
</feature>
<reference evidence="13 14" key="1">
    <citation type="submission" date="2024-06" db="EMBL/GenBank/DDBJ databases">
        <title>The Natural Products Discovery Center: Release of the First 8490 Sequenced Strains for Exploring Actinobacteria Biosynthetic Diversity.</title>
        <authorList>
            <person name="Kalkreuter E."/>
            <person name="Kautsar S.A."/>
            <person name="Yang D."/>
            <person name="Bader C.D."/>
            <person name="Teijaro C.N."/>
            <person name="Fluegel L."/>
            <person name="Davis C.M."/>
            <person name="Simpson J.R."/>
            <person name="Lauterbach L."/>
            <person name="Steele A.D."/>
            <person name="Gui C."/>
            <person name="Meng S."/>
            <person name="Li G."/>
            <person name="Viehrig K."/>
            <person name="Ye F."/>
            <person name="Su P."/>
            <person name="Kiefer A.F."/>
            <person name="Nichols A."/>
            <person name="Cepeda A.J."/>
            <person name="Yan W."/>
            <person name="Fan B."/>
            <person name="Jiang Y."/>
            <person name="Adhikari A."/>
            <person name="Zheng C.-J."/>
            <person name="Schuster L."/>
            <person name="Cowan T.M."/>
            <person name="Smanski M.J."/>
            <person name="Chevrette M.G."/>
            <person name="De Carvalho L.P.S."/>
            <person name="Shen B."/>
        </authorList>
    </citation>
    <scope>NUCLEOTIDE SEQUENCE [LARGE SCALE GENOMIC DNA]</scope>
    <source>
        <strain evidence="13 14">NPDC079179</strain>
    </source>
</reference>
<dbReference type="InterPro" id="IPR038354">
    <property type="entry name" value="VKOR_sf"/>
</dbReference>
<dbReference type="InterPro" id="IPR012932">
    <property type="entry name" value="VKOR"/>
</dbReference>
<feature type="transmembrane region" description="Helical" evidence="11">
    <location>
        <begin position="92"/>
        <end position="110"/>
    </location>
</feature>
<evidence type="ECO:0000256" key="9">
    <source>
        <dbReference type="ARBA" id="ARBA00023284"/>
    </source>
</evidence>
<evidence type="ECO:0000256" key="6">
    <source>
        <dbReference type="ARBA" id="ARBA00023002"/>
    </source>
</evidence>
<sequence length="215" mass="23284">MSSTSPAPAAHPHDPVRDHSPVPVPRADRSWAWLAVVCSVVGFAASAVLVAERLAIFQDAGHRSSCDFNSWLSCGTVMRTPQAELFGFPNPFIGIVAYAVVLAVAVGVLAGARYARWYWVLLWLGTAAGSVFTLWLWWQTTFHINALCLYCMIVWCAQTLLLAHTTARMRQAGILSSSPRGMDSGLSAWAWFSGIAALVVVFGVIAVRFATVIFG</sequence>
<evidence type="ECO:0000256" key="8">
    <source>
        <dbReference type="ARBA" id="ARBA00023157"/>
    </source>
</evidence>
<feature type="region of interest" description="Disordered" evidence="10">
    <location>
        <begin position="1"/>
        <end position="22"/>
    </location>
</feature>
<accession>A0ABV3KAL0</accession>
<keyword evidence="3 11" id="KW-0812">Transmembrane</keyword>
<feature type="transmembrane region" description="Helical" evidence="11">
    <location>
        <begin position="144"/>
        <end position="167"/>
    </location>
</feature>
<evidence type="ECO:0000256" key="4">
    <source>
        <dbReference type="ARBA" id="ARBA00022719"/>
    </source>
</evidence>
<comment type="caution">
    <text evidence="13">The sequence shown here is derived from an EMBL/GenBank/DDBJ whole genome shotgun (WGS) entry which is preliminary data.</text>
</comment>
<feature type="transmembrane region" description="Helical" evidence="11">
    <location>
        <begin position="117"/>
        <end position="138"/>
    </location>
</feature>
<keyword evidence="7 11" id="KW-0472">Membrane</keyword>
<dbReference type="Pfam" id="PF07884">
    <property type="entry name" value="VKOR"/>
    <property type="match status" value="1"/>
</dbReference>
<organism evidence="13 14">
    <name type="scientific">Kocuria salsicia</name>
    <dbReference type="NCBI Taxonomy" id="664639"/>
    <lineage>
        <taxon>Bacteria</taxon>
        <taxon>Bacillati</taxon>
        <taxon>Actinomycetota</taxon>
        <taxon>Actinomycetes</taxon>
        <taxon>Micrococcales</taxon>
        <taxon>Micrococcaceae</taxon>
        <taxon>Kocuria</taxon>
    </lineage>
</organism>
<evidence type="ECO:0000256" key="2">
    <source>
        <dbReference type="ARBA" id="ARBA00006214"/>
    </source>
</evidence>
<feature type="compositionally biased region" description="Basic and acidic residues" evidence="10">
    <location>
        <begin position="11"/>
        <end position="20"/>
    </location>
</feature>
<evidence type="ECO:0000313" key="13">
    <source>
        <dbReference type="EMBL" id="MEV8156823.1"/>
    </source>
</evidence>
<evidence type="ECO:0000256" key="11">
    <source>
        <dbReference type="SAM" id="Phobius"/>
    </source>
</evidence>
<name>A0ABV3KAL0_9MICC</name>
<feature type="transmembrane region" description="Helical" evidence="11">
    <location>
        <begin position="188"/>
        <end position="214"/>
    </location>
</feature>
<keyword evidence="8" id="KW-1015">Disulfide bond</keyword>
<evidence type="ECO:0000256" key="5">
    <source>
        <dbReference type="ARBA" id="ARBA00022989"/>
    </source>
</evidence>
<evidence type="ECO:0000256" key="3">
    <source>
        <dbReference type="ARBA" id="ARBA00022692"/>
    </source>
</evidence>
<evidence type="ECO:0000256" key="1">
    <source>
        <dbReference type="ARBA" id="ARBA00004141"/>
    </source>
</evidence>
<feature type="domain" description="Vitamin K epoxide reductase" evidence="12">
    <location>
        <begin position="28"/>
        <end position="169"/>
    </location>
</feature>
<evidence type="ECO:0000259" key="12">
    <source>
        <dbReference type="SMART" id="SM00756"/>
    </source>
</evidence>
<gene>
    <name evidence="13" type="ORF">AB0O96_01230</name>
</gene>